<comment type="subunit">
    <text evidence="4">Monomer.</text>
</comment>
<dbReference type="FunFam" id="3.80.30.20:FF:000012">
    <property type="entry name" value="Coproporphyrinogen-III oxidase"/>
    <property type="match status" value="1"/>
</dbReference>
<keyword evidence="6 15" id="KW-0963">Cytoplasm</keyword>
<protein>
    <recommendedName>
        <fullName evidence="15">Coproporphyrinogen-III oxidase</fullName>
        <ecNumber evidence="15">1.3.98.3</ecNumber>
    </recommendedName>
</protein>
<dbReference type="Gene3D" id="1.10.10.920">
    <property type="match status" value="1"/>
</dbReference>
<dbReference type="GO" id="GO:0004109">
    <property type="term" value="F:coproporphyrinogen oxidase activity"/>
    <property type="evidence" value="ECO:0007669"/>
    <property type="project" value="InterPro"/>
</dbReference>
<dbReference type="Pfam" id="PF04055">
    <property type="entry name" value="Radical_SAM"/>
    <property type="match status" value="1"/>
</dbReference>
<evidence type="ECO:0000256" key="7">
    <source>
        <dbReference type="ARBA" id="ARBA00022691"/>
    </source>
</evidence>
<evidence type="ECO:0000256" key="12">
    <source>
        <dbReference type="ARBA" id="ARBA00023244"/>
    </source>
</evidence>
<evidence type="ECO:0000256" key="14">
    <source>
        <dbReference type="ARBA" id="ARBA00048321"/>
    </source>
</evidence>
<comment type="subcellular location">
    <subcellularLocation>
        <location evidence="1 15">Cytoplasm</location>
    </subcellularLocation>
</comment>
<dbReference type="GO" id="GO:0005737">
    <property type="term" value="C:cytoplasm"/>
    <property type="evidence" value="ECO:0007669"/>
    <property type="project" value="UniProtKB-SubCell"/>
</dbReference>
<dbReference type="GO" id="GO:0051989">
    <property type="term" value="F:coproporphyrinogen dehydrogenase activity"/>
    <property type="evidence" value="ECO:0007669"/>
    <property type="project" value="UniProtKB-EC"/>
</dbReference>
<dbReference type="AlphaFoldDB" id="A0AAW7XC15"/>
<keyword evidence="8 15" id="KW-0479">Metal-binding</keyword>
<dbReference type="EC" id="1.3.98.3" evidence="15"/>
<evidence type="ECO:0000256" key="3">
    <source>
        <dbReference type="ARBA" id="ARBA00005493"/>
    </source>
</evidence>
<feature type="binding site" evidence="16">
    <location>
        <position position="260"/>
    </location>
    <ligand>
        <name>S-adenosyl-L-methionine</name>
        <dbReference type="ChEBI" id="CHEBI:59789"/>
        <label>2</label>
    </ligand>
</feature>
<feature type="binding site" evidence="16">
    <location>
        <position position="162"/>
    </location>
    <ligand>
        <name>S-adenosyl-L-methionine</name>
        <dbReference type="ChEBI" id="CHEBI:59789"/>
        <label>1</label>
    </ligand>
</feature>
<dbReference type="RefSeq" id="WP_303493974.1">
    <property type="nucleotide sequence ID" value="NZ_JAUOPB010000018.1"/>
</dbReference>
<dbReference type="FunFam" id="1.10.10.920:FF:000001">
    <property type="entry name" value="Coproporphyrinogen-III oxidase"/>
    <property type="match status" value="1"/>
</dbReference>
<feature type="domain" description="Radical SAM core" evidence="18">
    <location>
        <begin position="61"/>
        <end position="294"/>
    </location>
</feature>
<keyword evidence="12 15" id="KW-0627">Porphyrin biosynthesis</keyword>
<feature type="binding site" evidence="16">
    <location>
        <position position="201"/>
    </location>
    <ligand>
        <name>S-adenosyl-L-methionine</name>
        <dbReference type="ChEBI" id="CHEBI:59789"/>
        <label>2</label>
    </ligand>
</feature>
<dbReference type="InterPro" id="IPR058240">
    <property type="entry name" value="rSAM_sf"/>
</dbReference>
<dbReference type="SFLD" id="SFLDG01082">
    <property type="entry name" value="B12-binding_domain_containing"/>
    <property type="match status" value="1"/>
</dbReference>
<evidence type="ECO:0000256" key="16">
    <source>
        <dbReference type="PIRSR" id="PIRSR000167-1"/>
    </source>
</evidence>
<evidence type="ECO:0000256" key="8">
    <source>
        <dbReference type="ARBA" id="ARBA00022723"/>
    </source>
</evidence>
<evidence type="ECO:0000256" key="15">
    <source>
        <dbReference type="PIRNR" id="PIRNR000167"/>
    </source>
</evidence>
<evidence type="ECO:0000256" key="13">
    <source>
        <dbReference type="ARBA" id="ARBA00024295"/>
    </source>
</evidence>
<evidence type="ECO:0000256" key="10">
    <source>
        <dbReference type="ARBA" id="ARBA00023004"/>
    </source>
</evidence>
<dbReference type="SFLD" id="SFLDS00029">
    <property type="entry name" value="Radical_SAM"/>
    <property type="match status" value="1"/>
</dbReference>
<comment type="cofactor">
    <cofactor evidence="15 17">
        <name>[4Fe-4S] cluster</name>
        <dbReference type="ChEBI" id="CHEBI:49883"/>
    </cofactor>
    <text evidence="15 17">Binds 1 [4Fe-4S] cluster. The cluster is coordinated with 3 cysteines and an exchangeable S-adenosyl-L-methionine.</text>
</comment>
<evidence type="ECO:0000256" key="17">
    <source>
        <dbReference type="PIRSR" id="PIRSR000167-2"/>
    </source>
</evidence>
<comment type="similarity">
    <text evidence="3 15">Belongs to the anaerobic coproporphyrinogen-III oxidase family.</text>
</comment>
<feature type="binding site" evidence="16">
    <location>
        <position position="70"/>
    </location>
    <ligand>
        <name>S-adenosyl-L-methionine</name>
        <dbReference type="ChEBI" id="CHEBI:59789"/>
        <label>1</label>
    </ligand>
</feature>
<organism evidence="19 20">
    <name type="scientific">Saccharophagus degradans</name>
    <dbReference type="NCBI Taxonomy" id="86304"/>
    <lineage>
        <taxon>Bacteria</taxon>
        <taxon>Pseudomonadati</taxon>
        <taxon>Pseudomonadota</taxon>
        <taxon>Gammaproteobacteria</taxon>
        <taxon>Cellvibrionales</taxon>
        <taxon>Cellvibrionaceae</taxon>
        <taxon>Saccharophagus</taxon>
    </lineage>
</organism>
<dbReference type="Gene3D" id="3.80.30.20">
    <property type="entry name" value="tm_1862 like domain"/>
    <property type="match status" value="1"/>
</dbReference>
<dbReference type="InterPro" id="IPR004558">
    <property type="entry name" value="Coprogen_oxidase_HemN"/>
</dbReference>
<feature type="binding site" evidence="16">
    <location>
        <position position="127"/>
    </location>
    <ligand>
        <name>S-adenosyl-L-methionine</name>
        <dbReference type="ChEBI" id="CHEBI:59789"/>
        <label>1</label>
    </ligand>
</feature>
<feature type="binding site" evidence="16">
    <location>
        <begin position="82"/>
        <end position="84"/>
    </location>
    <ligand>
        <name>S-adenosyl-L-methionine</name>
        <dbReference type="ChEBI" id="CHEBI:59789"/>
        <label>2</label>
    </ligand>
</feature>
<dbReference type="NCBIfam" id="TIGR00538">
    <property type="entry name" value="hemN"/>
    <property type="match status" value="1"/>
</dbReference>
<dbReference type="PANTHER" id="PTHR13932:SF6">
    <property type="entry name" value="OXYGEN-INDEPENDENT COPROPORPHYRINOGEN III OXIDASE"/>
    <property type="match status" value="1"/>
</dbReference>
<reference evidence="19" key="1">
    <citation type="submission" date="2023-07" db="EMBL/GenBank/DDBJ databases">
        <title>Genome content predicts the carbon catabolic preferences of heterotrophic bacteria.</title>
        <authorList>
            <person name="Gralka M."/>
        </authorList>
    </citation>
    <scope>NUCLEOTIDE SEQUENCE</scope>
    <source>
        <strain evidence="19">I3M17_2</strain>
    </source>
</reference>
<name>A0AAW7XC15_9GAMM</name>
<feature type="binding site" evidence="16">
    <location>
        <position position="189"/>
    </location>
    <ligand>
        <name>S-adenosyl-L-methionine</name>
        <dbReference type="ChEBI" id="CHEBI:59789"/>
        <label>2</label>
    </ligand>
</feature>
<dbReference type="GO" id="GO:0046872">
    <property type="term" value="F:metal ion binding"/>
    <property type="evidence" value="ECO:0007669"/>
    <property type="project" value="UniProtKB-KW"/>
</dbReference>
<dbReference type="GO" id="GO:0051539">
    <property type="term" value="F:4 iron, 4 sulfur cluster binding"/>
    <property type="evidence" value="ECO:0007669"/>
    <property type="project" value="UniProtKB-KW"/>
</dbReference>
<dbReference type="SFLD" id="SFLDG01065">
    <property type="entry name" value="anaerobic_coproporphyrinogen-I"/>
    <property type="match status" value="1"/>
</dbReference>
<sequence length="484" mass="54327">MTWPTAQLHPLTPFNVDILAKPATLKKYDLAGPRYTSYPTAPQFTYNFTQQHWLAAVSSGNKAQKPLSLYFHIPFCDTVCYYCGCNKIITANKAKSTPYLTAIIKEMDLVAAQVDTTRPVQQLHFGGGTPTFLSDEQLTTLMNAVKARFNVADSAFRDFSIEVHPAGVTPQRIKHLHTIGFNRVSMGIQDFSPDVQKAVNRFNSPQQVGELVTAVRENNFASLSMDLIYGLPKQTAESFAETLQKIIALSPDRIALFNYAHLPHLFKTQKQINARELPEPQEKLIILQQSIQSLCNAGYQFIGMDHFAKVDDSLAVAQREGELHRNFQGYSTHGDCDLLAFGVSSISSIGNTYSQNSKNLTEYYAAINTNQLPIIKGLTLTGDDLLRREVISQIICNFELDYKKINRQFGVDVAQYFADALTELKVFEEDGLIEFTQEKLHVKPCGRLLVRRICMAFDSYVSSNVNSHVSQQQTANTPQYSRIL</sequence>
<evidence type="ECO:0000256" key="5">
    <source>
        <dbReference type="ARBA" id="ARBA00022485"/>
    </source>
</evidence>
<keyword evidence="7 15" id="KW-0949">S-adenosyl-L-methionine</keyword>
<dbReference type="InterPro" id="IPR006638">
    <property type="entry name" value="Elp3/MiaA/NifB-like_rSAM"/>
</dbReference>
<dbReference type="Proteomes" id="UP001169760">
    <property type="component" value="Unassembled WGS sequence"/>
</dbReference>
<dbReference type="Pfam" id="PF06969">
    <property type="entry name" value="HemN_C"/>
    <property type="match status" value="1"/>
</dbReference>
<evidence type="ECO:0000256" key="6">
    <source>
        <dbReference type="ARBA" id="ARBA00022490"/>
    </source>
</evidence>
<feature type="binding site" evidence="16">
    <location>
        <position position="226"/>
    </location>
    <ligand>
        <name>S-adenosyl-L-methionine</name>
        <dbReference type="ChEBI" id="CHEBI:59789"/>
        <label>2</label>
    </ligand>
</feature>
<keyword evidence="10 15" id="KW-0408">Iron</keyword>
<comment type="caution">
    <text evidence="19">The sequence shown here is derived from an EMBL/GenBank/DDBJ whole genome shotgun (WGS) entry which is preliminary data.</text>
</comment>
<dbReference type="PIRSF" id="PIRSF000167">
    <property type="entry name" value="HemN"/>
    <property type="match status" value="1"/>
</dbReference>
<evidence type="ECO:0000313" key="20">
    <source>
        <dbReference type="Proteomes" id="UP001169760"/>
    </source>
</evidence>
<dbReference type="CDD" id="cd01335">
    <property type="entry name" value="Radical_SAM"/>
    <property type="match status" value="1"/>
</dbReference>
<keyword evidence="5 15" id="KW-0004">4Fe-4S</keyword>
<evidence type="ECO:0000259" key="18">
    <source>
        <dbReference type="PROSITE" id="PS51918"/>
    </source>
</evidence>
<dbReference type="PANTHER" id="PTHR13932">
    <property type="entry name" value="COPROPORPHYRINIGEN III OXIDASE"/>
    <property type="match status" value="1"/>
</dbReference>
<dbReference type="SUPFAM" id="SSF102114">
    <property type="entry name" value="Radical SAM enzymes"/>
    <property type="match status" value="1"/>
</dbReference>
<evidence type="ECO:0000313" key="19">
    <source>
        <dbReference type="EMBL" id="MDO6424775.1"/>
    </source>
</evidence>
<accession>A0AAW7XC15</accession>
<dbReference type="InterPro" id="IPR010723">
    <property type="entry name" value="HemN_C"/>
</dbReference>
<dbReference type="InterPro" id="IPR023404">
    <property type="entry name" value="rSAM_horseshoe"/>
</dbReference>
<evidence type="ECO:0000256" key="1">
    <source>
        <dbReference type="ARBA" id="ARBA00004496"/>
    </source>
</evidence>
<gene>
    <name evidence="19" type="primary">hemN</name>
    <name evidence="19" type="ORF">Q4521_19955</name>
</gene>
<evidence type="ECO:0000256" key="9">
    <source>
        <dbReference type="ARBA" id="ARBA00023002"/>
    </source>
</evidence>
<dbReference type="InterPro" id="IPR034505">
    <property type="entry name" value="Coproporphyrinogen-III_oxidase"/>
</dbReference>
<dbReference type="GO" id="GO:0006782">
    <property type="term" value="P:protoporphyrinogen IX biosynthetic process"/>
    <property type="evidence" value="ECO:0007669"/>
    <property type="project" value="TreeGrafter"/>
</dbReference>
<feature type="binding site" evidence="16">
    <location>
        <begin position="128"/>
        <end position="129"/>
    </location>
    <ligand>
        <name>S-adenosyl-L-methionine</name>
        <dbReference type="ChEBI" id="CHEBI:59789"/>
        <label>2</label>
    </ligand>
</feature>
<proteinExistence type="inferred from homology"/>
<feature type="binding site" evidence="17">
    <location>
        <position position="83"/>
    </location>
    <ligand>
        <name>[4Fe-4S] cluster</name>
        <dbReference type="ChEBI" id="CHEBI:49883"/>
        <note>4Fe-4S-S-AdoMet</note>
    </ligand>
</feature>
<feature type="binding site" evidence="17">
    <location>
        <position position="80"/>
    </location>
    <ligand>
        <name>[4Fe-4S] cluster</name>
        <dbReference type="ChEBI" id="CHEBI:49883"/>
        <note>4Fe-4S-S-AdoMet</note>
    </ligand>
</feature>
<comment type="catalytic activity">
    <reaction evidence="14 15">
        <text>coproporphyrinogen III + 2 S-adenosyl-L-methionine = protoporphyrinogen IX + 2 5'-deoxyadenosine + 2 L-methionine + 2 CO2</text>
        <dbReference type="Rhea" id="RHEA:15425"/>
        <dbReference type="ChEBI" id="CHEBI:16526"/>
        <dbReference type="ChEBI" id="CHEBI:17319"/>
        <dbReference type="ChEBI" id="CHEBI:57307"/>
        <dbReference type="ChEBI" id="CHEBI:57309"/>
        <dbReference type="ChEBI" id="CHEBI:57844"/>
        <dbReference type="ChEBI" id="CHEBI:59789"/>
        <dbReference type="EC" id="1.3.98.3"/>
    </reaction>
</comment>
<comment type="function">
    <text evidence="13">Involved in the heme biosynthesis. Catalyzes the anaerobic oxidative decarboxylation of propionate groups of rings A and B of coproporphyrinogen III to yield the vinyl groups in protoporphyrinogen IX.</text>
</comment>
<feature type="binding site" evidence="16">
    <location>
        <position position="346"/>
    </location>
    <ligand>
        <name>S-adenosyl-L-methionine</name>
        <dbReference type="ChEBI" id="CHEBI:59789"/>
        <label>1</label>
    </ligand>
</feature>
<dbReference type="SMART" id="SM00729">
    <property type="entry name" value="Elp3"/>
    <property type="match status" value="1"/>
</dbReference>
<evidence type="ECO:0000256" key="2">
    <source>
        <dbReference type="ARBA" id="ARBA00004785"/>
    </source>
</evidence>
<dbReference type="EMBL" id="JAUOPB010000018">
    <property type="protein sequence ID" value="MDO6424775.1"/>
    <property type="molecule type" value="Genomic_DNA"/>
</dbReference>
<keyword evidence="9 15" id="KW-0560">Oxidoreductase</keyword>
<keyword evidence="11 15" id="KW-0411">Iron-sulfur</keyword>
<comment type="pathway">
    <text evidence="2 15">Porphyrin-containing compound metabolism; protoporphyrin-IX biosynthesis; protoporphyrinogen-IX from coproporphyrinogen-III (AdoMet route): step 1/1.</text>
</comment>
<dbReference type="InterPro" id="IPR007197">
    <property type="entry name" value="rSAM"/>
</dbReference>
<dbReference type="PROSITE" id="PS51918">
    <property type="entry name" value="RADICAL_SAM"/>
    <property type="match status" value="1"/>
</dbReference>
<feature type="binding site" evidence="17">
    <location>
        <position position="76"/>
    </location>
    <ligand>
        <name>[4Fe-4S] cluster</name>
        <dbReference type="ChEBI" id="CHEBI:49883"/>
        <note>4Fe-4S-S-AdoMet</note>
    </ligand>
</feature>
<evidence type="ECO:0000256" key="11">
    <source>
        <dbReference type="ARBA" id="ARBA00023014"/>
    </source>
</evidence>
<evidence type="ECO:0000256" key="4">
    <source>
        <dbReference type="ARBA" id="ARBA00011245"/>
    </source>
</evidence>